<proteinExistence type="predicted"/>
<protein>
    <submittedName>
        <fullName evidence="4">LssY C-terminus</fullName>
    </submittedName>
</protein>
<dbReference type="EMBL" id="FNHU01000016">
    <property type="protein sequence ID" value="SDN16678.1"/>
    <property type="molecule type" value="Genomic_DNA"/>
</dbReference>
<keyword evidence="2" id="KW-0812">Transmembrane</keyword>
<evidence type="ECO:0000259" key="3">
    <source>
        <dbReference type="Pfam" id="PF14067"/>
    </source>
</evidence>
<feature type="transmembrane region" description="Helical" evidence="2">
    <location>
        <begin position="382"/>
        <end position="407"/>
    </location>
</feature>
<reference evidence="4 5" key="1">
    <citation type="submission" date="2016-10" db="EMBL/GenBank/DDBJ databases">
        <authorList>
            <person name="de Groot N.N."/>
        </authorList>
    </citation>
    <scope>NUCLEOTIDE SEQUENCE [LARGE SCALE GENOMIC DNA]</scope>
    <source>
        <strain evidence="4 5">KPR-7B</strain>
    </source>
</reference>
<feature type="transmembrane region" description="Helical" evidence="2">
    <location>
        <begin position="60"/>
        <end position="78"/>
    </location>
</feature>
<organism evidence="4 5">
    <name type="scientific">Actinomyces ruminicola</name>
    <dbReference type="NCBI Taxonomy" id="332524"/>
    <lineage>
        <taxon>Bacteria</taxon>
        <taxon>Bacillati</taxon>
        <taxon>Actinomycetota</taxon>
        <taxon>Actinomycetes</taxon>
        <taxon>Actinomycetales</taxon>
        <taxon>Actinomycetaceae</taxon>
        <taxon>Actinomyces</taxon>
    </lineage>
</organism>
<feature type="domain" description="LssY-like C-terminal" evidence="3">
    <location>
        <begin position="115"/>
        <end position="304"/>
    </location>
</feature>
<keyword evidence="2" id="KW-1133">Transmembrane helix</keyword>
<sequence>MRAVTSDQYTAAAQADSGHNVRTVPVGRPRPETPPVYSAGSDKVLAAGAREWGLDDVLDALFFAVAAVATLWLAWLLLGSGTHLSPGAVVNILLFWAVLSYLALPRLHQILTWLYVPDYFIGRTRTSDGLLGDPVNLAVLGDEEGIHAAMTKAGWVRADPITLRSSWGIIVSSVLRRSYPEAPVSDLLLFGRKQDFAYQKEVEGNPAQRHHIRFWRVPEGWVMPGGRRVDWLAGATYDRSVGLSTLTLQVTHKIDADIDVERDYVVDDVRWANADALLEIWPDFFTAYHHRNGGGDRIVTDGDLYVLHVGSAPTRERQDTALEEVHRTEAEVRRRRPAELIVAMGLVVALLTANALRLFGGGAIEDLVREVDGAGRVDGRRIIMTTATVTTAVVTLVILGLAVAVWFGHPRARIALMVVLSLNIGSVMTEISAGGVRQAGWGLIAAAALGVLALLAMTARPVPRWERARKAERLRARDRVAP</sequence>
<feature type="transmembrane region" description="Helical" evidence="2">
    <location>
        <begin position="439"/>
        <end position="459"/>
    </location>
</feature>
<keyword evidence="2" id="KW-0472">Membrane</keyword>
<feature type="region of interest" description="Disordered" evidence="1">
    <location>
        <begin position="1"/>
        <end position="33"/>
    </location>
</feature>
<name>A0A1G9Z555_9ACTO</name>
<accession>A0A1G9Z555</accession>
<evidence type="ECO:0000313" key="4">
    <source>
        <dbReference type="EMBL" id="SDN16678.1"/>
    </source>
</evidence>
<feature type="compositionally biased region" description="Polar residues" evidence="1">
    <location>
        <begin position="1"/>
        <end position="11"/>
    </location>
</feature>
<feature type="transmembrane region" description="Helical" evidence="2">
    <location>
        <begin position="340"/>
        <end position="362"/>
    </location>
</feature>
<evidence type="ECO:0000313" key="5">
    <source>
        <dbReference type="Proteomes" id="UP000199671"/>
    </source>
</evidence>
<evidence type="ECO:0000256" key="2">
    <source>
        <dbReference type="SAM" id="Phobius"/>
    </source>
</evidence>
<evidence type="ECO:0000256" key="1">
    <source>
        <dbReference type="SAM" id="MobiDB-lite"/>
    </source>
</evidence>
<dbReference type="InterPro" id="IPR025902">
    <property type="entry name" value="LssY-like-C_dom"/>
</dbReference>
<dbReference type="Proteomes" id="UP000199671">
    <property type="component" value="Unassembled WGS sequence"/>
</dbReference>
<gene>
    <name evidence="4" type="ORF">SAMN04487766_11611</name>
</gene>
<feature type="transmembrane region" description="Helical" evidence="2">
    <location>
        <begin position="414"/>
        <end position="433"/>
    </location>
</feature>
<dbReference type="Pfam" id="PF14067">
    <property type="entry name" value="LssY_C"/>
    <property type="match status" value="1"/>
</dbReference>
<dbReference type="AlphaFoldDB" id="A0A1G9Z555"/>